<evidence type="ECO:0000259" key="4">
    <source>
        <dbReference type="PROSITE" id="PS51123"/>
    </source>
</evidence>
<dbReference type="SUPFAM" id="SSF103088">
    <property type="entry name" value="OmpA-like"/>
    <property type="match status" value="1"/>
</dbReference>
<dbReference type="PANTHER" id="PTHR38033">
    <property type="entry name" value="MEMBRANE PROTEIN-RELATED"/>
    <property type="match status" value="1"/>
</dbReference>
<dbReference type="InterPro" id="IPR017732">
    <property type="entry name" value="T4/T6SS_DotU"/>
</dbReference>
<dbReference type="InterPro" id="IPR038522">
    <property type="entry name" value="T4/T6SS_DotU_sf"/>
</dbReference>
<feature type="compositionally biased region" description="Basic and acidic residues" evidence="2">
    <location>
        <begin position="427"/>
        <end position="437"/>
    </location>
</feature>
<keyword evidence="3" id="KW-1133">Transmembrane helix</keyword>
<dbReference type="NCBIfam" id="NF038228">
    <property type="entry name" value="IcmH_DotU_IVB"/>
    <property type="match status" value="1"/>
</dbReference>
<gene>
    <name evidence="5" type="primary">impK</name>
    <name evidence="5" type="ORF">ANI02nite_22030</name>
</gene>
<dbReference type="AlphaFoldDB" id="A0A511XBG3"/>
<dbReference type="RefSeq" id="WP_026397438.1">
    <property type="nucleotide sequence ID" value="NZ_AUBI01000004.1"/>
</dbReference>
<dbReference type="Pfam" id="PF09850">
    <property type="entry name" value="DotU"/>
    <property type="match status" value="1"/>
</dbReference>
<proteinExistence type="predicted"/>
<sequence>MSEYANPFAEPEDDDRTVIMPRSALSALAQRANTPAQTASSTAEADFASLAGTGESPIIAYAGPLLSLIARLRNTLTVPDPGALRERTVGEIRSYEAALREERIDPDMIRIAHYVLCASLDDVVQCTPWGSRGPWADLSLTSAFHRDVKGGERFFQILRKLLGSPNAFLPLLELMYLCMSLGMQGQYRLSPRGPAELDQAREETYATIMRLKGSAPRDLSPHWMGLARPFRAPRFETPLWLAGIVGVGLLSVVYAFASFGIGSSSDDLLSAAAHLPPATMATITRAGPETPPPPTPQRPGLRSRLIAALQGDIQQGHLSVEGTESVPIVRLQSQGMFASGQATVLPQYVAVLRRIGDAIGHNEGKTRVEGYTDTQPIHSLVFPSNYDLALARARAAAEILSPYIGGDRVTAIGMGDQSPIGDNSNEQGRRANRRVEITVDGTSGQ</sequence>
<dbReference type="STRING" id="1120919.GCA_000429165_01376"/>
<dbReference type="InterPro" id="IPR006665">
    <property type="entry name" value="OmpA-like"/>
</dbReference>
<dbReference type="InterPro" id="IPR036737">
    <property type="entry name" value="OmpA-like_sf"/>
</dbReference>
<reference evidence="5 6" key="1">
    <citation type="submission" date="2019-07" db="EMBL/GenBank/DDBJ databases">
        <title>Whole genome shotgun sequence of Acetobacter nitrogenifigens NBRC 105050.</title>
        <authorList>
            <person name="Hosoyama A."/>
            <person name="Uohara A."/>
            <person name="Ohji S."/>
            <person name="Ichikawa N."/>
        </authorList>
    </citation>
    <scope>NUCLEOTIDE SEQUENCE [LARGE SCALE GENOMIC DNA]</scope>
    <source>
        <strain evidence="5 6">NBRC 105050</strain>
    </source>
</reference>
<dbReference type="CDD" id="cd07185">
    <property type="entry name" value="OmpA_C-like"/>
    <property type="match status" value="1"/>
</dbReference>
<dbReference type="GO" id="GO:0016020">
    <property type="term" value="C:membrane"/>
    <property type="evidence" value="ECO:0007669"/>
    <property type="project" value="UniProtKB-UniRule"/>
</dbReference>
<dbReference type="Proteomes" id="UP000321635">
    <property type="component" value="Unassembled WGS sequence"/>
</dbReference>
<keyword evidence="6" id="KW-1185">Reference proteome</keyword>
<accession>A0A511XBG3</accession>
<evidence type="ECO:0000256" key="3">
    <source>
        <dbReference type="SAM" id="Phobius"/>
    </source>
</evidence>
<dbReference type="EMBL" id="BJYF01000016">
    <property type="protein sequence ID" value="GEN60319.1"/>
    <property type="molecule type" value="Genomic_DNA"/>
</dbReference>
<dbReference type="PROSITE" id="PS51123">
    <property type="entry name" value="OMPA_2"/>
    <property type="match status" value="1"/>
</dbReference>
<dbReference type="Gene3D" id="3.30.1330.60">
    <property type="entry name" value="OmpA-like domain"/>
    <property type="match status" value="1"/>
</dbReference>
<feature type="domain" description="OmpA-like" evidence="4">
    <location>
        <begin position="324"/>
        <end position="443"/>
    </location>
</feature>
<protein>
    <submittedName>
        <fullName evidence="5">Cell envelope biogenesis protein OmpA</fullName>
    </submittedName>
</protein>
<feature type="transmembrane region" description="Helical" evidence="3">
    <location>
        <begin position="239"/>
        <end position="261"/>
    </location>
</feature>
<name>A0A511XBG3_9PROT</name>
<dbReference type="OrthoDB" id="345640at2"/>
<evidence type="ECO:0000313" key="5">
    <source>
        <dbReference type="EMBL" id="GEN60319.1"/>
    </source>
</evidence>
<dbReference type="Pfam" id="PF00691">
    <property type="entry name" value="OmpA"/>
    <property type="match status" value="1"/>
</dbReference>
<dbReference type="NCBIfam" id="TIGR03349">
    <property type="entry name" value="IV_VI_DotU"/>
    <property type="match status" value="1"/>
</dbReference>
<evidence type="ECO:0000313" key="6">
    <source>
        <dbReference type="Proteomes" id="UP000321635"/>
    </source>
</evidence>
<comment type="caution">
    <text evidence="5">The sequence shown here is derived from an EMBL/GenBank/DDBJ whole genome shotgun (WGS) entry which is preliminary data.</text>
</comment>
<evidence type="ECO:0000256" key="1">
    <source>
        <dbReference type="PROSITE-ProRule" id="PRU00473"/>
    </source>
</evidence>
<dbReference type="PANTHER" id="PTHR38033:SF1">
    <property type="entry name" value="DOTU FAMILY TYPE IV_VI SECRETION SYSTEM PROTEIN"/>
    <property type="match status" value="1"/>
</dbReference>
<evidence type="ECO:0000256" key="2">
    <source>
        <dbReference type="SAM" id="MobiDB-lite"/>
    </source>
</evidence>
<feature type="region of interest" description="Disordered" evidence="2">
    <location>
        <begin position="416"/>
        <end position="445"/>
    </location>
</feature>
<organism evidence="5 6">
    <name type="scientific">Acetobacter nitrogenifigens DSM 23921 = NBRC 105050</name>
    <dbReference type="NCBI Taxonomy" id="1120919"/>
    <lineage>
        <taxon>Bacteria</taxon>
        <taxon>Pseudomonadati</taxon>
        <taxon>Pseudomonadota</taxon>
        <taxon>Alphaproteobacteria</taxon>
        <taxon>Acetobacterales</taxon>
        <taxon>Acetobacteraceae</taxon>
        <taxon>Acetobacter</taxon>
    </lineage>
</organism>
<keyword evidence="1 3" id="KW-0472">Membrane</keyword>
<keyword evidence="3" id="KW-0812">Transmembrane</keyword>
<dbReference type="Gene3D" id="1.25.40.590">
    <property type="entry name" value="Type IV / VI secretion system, DotU"/>
    <property type="match status" value="1"/>
</dbReference>